<dbReference type="PROSITE" id="PS50060">
    <property type="entry name" value="MAM_2"/>
    <property type="match status" value="1"/>
</dbReference>
<dbReference type="Pfam" id="PF00629">
    <property type="entry name" value="MAM"/>
    <property type="match status" value="1"/>
</dbReference>
<dbReference type="GO" id="GO:0006508">
    <property type="term" value="P:proteolysis"/>
    <property type="evidence" value="ECO:0007669"/>
    <property type="project" value="UniProtKB-KW"/>
</dbReference>
<gene>
    <name evidence="4" type="ORF">SPIL2461_LOCUS4581</name>
</gene>
<accession>A0A812LJJ7</accession>
<comment type="cofactor">
    <cofactor evidence="1">
        <name>Zn(2+)</name>
        <dbReference type="ChEBI" id="CHEBI:29105"/>
    </cofactor>
    <text evidence="1">Binds 1 zinc ion per subunit.</text>
</comment>
<name>A0A812LJJ7_SYMPI</name>
<organism evidence="4 5">
    <name type="scientific">Symbiodinium pilosum</name>
    <name type="common">Dinoflagellate</name>
    <dbReference type="NCBI Taxonomy" id="2952"/>
    <lineage>
        <taxon>Eukaryota</taxon>
        <taxon>Sar</taxon>
        <taxon>Alveolata</taxon>
        <taxon>Dinophyceae</taxon>
        <taxon>Suessiales</taxon>
        <taxon>Symbiodiniaceae</taxon>
        <taxon>Symbiodinium</taxon>
    </lineage>
</organism>
<keyword evidence="5" id="KW-1185">Reference proteome</keyword>
<dbReference type="InterPro" id="IPR013320">
    <property type="entry name" value="ConA-like_dom_sf"/>
</dbReference>
<proteinExistence type="predicted"/>
<sequence length="355" mass="38839">MSAVGSMVHEIGHAIGMNHEQKRADAQQVYNGHGPHLIMHWDNIDANWKSQYLPDTKSYIGSTNQGADDPFSGYAPYDYSSIMHYPSGDAYDTDPPANENLMGNRKHLTSGDIEQILDVYQCVELPTWTAPASCDFEDFCYWTNQGEIAWTAQSGPTPSSNTGPNAAASGVWYTYVEASGSNNPAKTAIYESPALDASASYTLTFAYHMLGSRMGSLSVEVGDTHGNFLPMWQKTGDQGNAWHTASVSIHAAVAIRFVGVTGSGWSSDIAIDDIQMVSRKLCNDFVCQDLRMRMSWEKHSNETPSTGTGPSYAHDGNQWVEIWHVNGDLGDVWLEADIPIAAGFSFLRFDAAGLK</sequence>
<keyword evidence="1" id="KW-0479">Metal-binding</keyword>
<keyword evidence="1" id="KW-0482">Metalloprotease</keyword>
<protein>
    <recommendedName>
        <fullName evidence="6">Metalloendopeptidase</fullName>
    </recommendedName>
</protein>
<keyword evidence="1" id="KW-0378">Hydrolase</keyword>
<dbReference type="CDD" id="cd06263">
    <property type="entry name" value="MAM"/>
    <property type="match status" value="1"/>
</dbReference>
<dbReference type="InterPro" id="IPR001506">
    <property type="entry name" value="Peptidase_M12A"/>
</dbReference>
<dbReference type="Gene3D" id="3.40.390.10">
    <property type="entry name" value="Collagenase (Catalytic Domain)"/>
    <property type="match status" value="1"/>
</dbReference>
<dbReference type="InterPro" id="IPR051560">
    <property type="entry name" value="MAM_domain-containing"/>
</dbReference>
<reference evidence="4" key="1">
    <citation type="submission" date="2021-02" db="EMBL/GenBank/DDBJ databases">
        <authorList>
            <person name="Dougan E. K."/>
            <person name="Rhodes N."/>
            <person name="Thang M."/>
            <person name="Chan C."/>
        </authorList>
    </citation>
    <scope>NUCLEOTIDE SEQUENCE</scope>
</reference>
<feature type="domain" description="MAM" evidence="2">
    <location>
        <begin position="132"/>
        <end position="284"/>
    </location>
</feature>
<dbReference type="SUPFAM" id="SSF49899">
    <property type="entry name" value="Concanavalin A-like lectins/glucanases"/>
    <property type="match status" value="1"/>
</dbReference>
<dbReference type="Proteomes" id="UP000649617">
    <property type="component" value="Unassembled WGS sequence"/>
</dbReference>
<dbReference type="Pfam" id="PF01400">
    <property type="entry name" value="Astacin"/>
    <property type="match status" value="1"/>
</dbReference>
<comment type="caution">
    <text evidence="4">The sequence shown here is derived from an EMBL/GenBank/DDBJ whole genome shotgun (WGS) entry which is preliminary data.</text>
</comment>
<dbReference type="PROSITE" id="PS51864">
    <property type="entry name" value="ASTACIN"/>
    <property type="match status" value="1"/>
</dbReference>
<dbReference type="PANTHER" id="PTHR23282:SF101">
    <property type="entry name" value="MAM DOMAIN-CONTAINING PROTEIN"/>
    <property type="match status" value="1"/>
</dbReference>
<comment type="caution">
    <text evidence="1">Lacks conserved residue(s) required for the propagation of feature annotation.</text>
</comment>
<dbReference type="InterPro" id="IPR024079">
    <property type="entry name" value="MetalloPept_cat_dom_sf"/>
</dbReference>
<dbReference type="SUPFAM" id="SSF55486">
    <property type="entry name" value="Metalloproteases ('zincins'), catalytic domain"/>
    <property type="match status" value="1"/>
</dbReference>
<dbReference type="PANTHER" id="PTHR23282">
    <property type="entry name" value="APICAL ENDOSOMAL GLYCOPROTEIN PRECURSOR"/>
    <property type="match status" value="1"/>
</dbReference>
<feature type="domain" description="Peptidase M12A" evidence="3">
    <location>
        <begin position="1"/>
        <end position="123"/>
    </location>
</feature>
<evidence type="ECO:0000259" key="3">
    <source>
        <dbReference type="PROSITE" id="PS51864"/>
    </source>
</evidence>
<dbReference type="GO" id="GO:0016020">
    <property type="term" value="C:membrane"/>
    <property type="evidence" value="ECO:0007669"/>
    <property type="project" value="InterPro"/>
</dbReference>
<keyword evidence="1" id="KW-0645">Protease</keyword>
<dbReference type="OrthoDB" id="412155at2759"/>
<evidence type="ECO:0000256" key="1">
    <source>
        <dbReference type="PROSITE-ProRule" id="PRU01211"/>
    </source>
</evidence>
<keyword evidence="1" id="KW-0862">Zinc</keyword>
<feature type="active site" evidence="1">
    <location>
        <position position="10"/>
    </location>
</feature>
<evidence type="ECO:0000313" key="5">
    <source>
        <dbReference type="Proteomes" id="UP000649617"/>
    </source>
</evidence>
<feature type="binding site" evidence="1">
    <location>
        <position position="13"/>
    </location>
    <ligand>
        <name>Zn(2+)</name>
        <dbReference type="ChEBI" id="CHEBI:29105"/>
        <note>catalytic</note>
    </ligand>
</feature>
<evidence type="ECO:0008006" key="6">
    <source>
        <dbReference type="Google" id="ProtNLM"/>
    </source>
</evidence>
<dbReference type="AlphaFoldDB" id="A0A812LJJ7"/>
<dbReference type="EMBL" id="CAJNIZ010006113">
    <property type="protein sequence ID" value="CAE7247273.1"/>
    <property type="molecule type" value="Genomic_DNA"/>
</dbReference>
<evidence type="ECO:0000313" key="4">
    <source>
        <dbReference type="EMBL" id="CAE7247273.1"/>
    </source>
</evidence>
<dbReference type="InterPro" id="IPR000998">
    <property type="entry name" value="MAM_dom"/>
</dbReference>
<dbReference type="GO" id="GO:0004222">
    <property type="term" value="F:metalloendopeptidase activity"/>
    <property type="evidence" value="ECO:0007669"/>
    <property type="project" value="UniProtKB-UniRule"/>
</dbReference>
<feature type="binding site" evidence="1">
    <location>
        <position position="9"/>
    </location>
    <ligand>
        <name>Zn(2+)</name>
        <dbReference type="ChEBI" id="CHEBI:29105"/>
        <note>catalytic</note>
    </ligand>
</feature>
<evidence type="ECO:0000259" key="2">
    <source>
        <dbReference type="PROSITE" id="PS50060"/>
    </source>
</evidence>
<dbReference type="Gene3D" id="2.60.120.200">
    <property type="match status" value="1"/>
</dbReference>
<dbReference type="GO" id="GO:0008270">
    <property type="term" value="F:zinc ion binding"/>
    <property type="evidence" value="ECO:0007669"/>
    <property type="project" value="UniProtKB-UniRule"/>
</dbReference>
<feature type="binding site" evidence="1">
    <location>
        <position position="19"/>
    </location>
    <ligand>
        <name>Zn(2+)</name>
        <dbReference type="ChEBI" id="CHEBI:29105"/>
        <note>catalytic</note>
    </ligand>
</feature>
<dbReference type="SMART" id="SM00137">
    <property type="entry name" value="MAM"/>
    <property type="match status" value="1"/>
</dbReference>